<feature type="non-terminal residue" evidence="1">
    <location>
        <position position="1"/>
    </location>
</feature>
<accession>G4ZQU8</accession>
<gene>
    <name evidence="1" type="ORF">PHYSODRAFT_373006</name>
</gene>
<dbReference type="RefSeq" id="XP_009531325.1">
    <property type="nucleotide sequence ID" value="XM_009533030.1"/>
</dbReference>
<dbReference type="GeneID" id="20650402"/>
<protein>
    <submittedName>
        <fullName evidence="1">Uncharacterized protein</fullName>
    </submittedName>
</protein>
<dbReference type="Proteomes" id="UP000002640">
    <property type="component" value="Unassembled WGS sequence"/>
</dbReference>
<organism evidence="1 2">
    <name type="scientific">Phytophthora sojae (strain P6497)</name>
    <name type="common">Soybean stem and root rot agent</name>
    <name type="synonym">Phytophthora megasperma f. sp. glycines</name>
    <dbReference type="NCBI Taxonomy" id="1094619"/>
    <lineage>
        <taxon>Eukaryota</taxon>
        <taxon>Sar</taxon>
        <taxon>Stramenopiles</taxon>
        <taxon>Oomycota</taxon>
        <taxon>Peronosporomycetes</taxon>
        <taxon>Peronosporales</taxon>
        <taxon>Peronosporaceae</taxon>
        <taxon>Phytophthora</taxon>
    </lineage>
</organism>
<evidence type="ECO:0000313" key="1">
    <source>
        <dbReference type="EMBL" id="EGZ13896.1"/>
    </source>
</evidence>
<dbReference type="KEGG" id="psoj:PHYSODRAFT_373006"/>
<sequence>KSTHIEEAIAQRRFVSKFVKEFSALHAPEQDLPETIIPDIFDCDDDRSNDDKVGISMPHYGHSRPSADYFNSPLIIQNFVVADITNNINHVYFYDERAQGKNADTLCSLRLLYHLSTLQKNARNGVPPPEVSFSILNNCVG</sequence>
<keyword evidence="2" id="KW-1185">Reference proteome</keyword>
<evidence type="ECO:0000313" key="2">
    <source>
        <dbReference type="Proteomes" id="UP000002640"/>
    </source>
</evidence>
<dbReference type="EMBL" id="JH159156">
    <property type="protein sequence ID" value="EGZ13896.1"/>
    <property type="molecule type" value="Genomic_DNA"/>
</dbReference>
<name>G4ZQU8_PHYSP</name>
<reference evidence="1 2" key="1">
    <citation type="journal article" date="2006" name="Science">
        <title>Phytophthora genome sequences uncover evolutionary origins and mechanisms of pathogenesis.</title>
        <authorList>
            <person name="Tyler B.M."/>
            <person name="Tripathy S."/>
            <person name="Zhang X."/>
            <person name="Dehal P."/>
            <person name="Jiang R.H."/>
            <person name="Aerts A."/>
            <person name="Arredondo F.D."/>
            <person name="Baxter L."/>
            <person name="Bensasson D."/>
            <person name="Beynon J.L."/>
            <person name="Chapman J."/>
            <person name="Damasceno C.M."/>
            <person name="Dorrance A.E."/>
            <person name="Dou D."/>
            <person name="Dickerman A.W."/>
            <person name="Dubchak I.L."/>
            <person name="Garbelotto M."/>
            <person name="Gijzen M."/>
            <person name="Gordon S.G."/>
            <person name="Govers F."/>
            <person name="Grunwald N.J."/>
            <person name="Huang W."/>
            <person name="Ivors K.L."/>
            <person name="Jones R.W."/>
            <person name="Kamoun S."/>
            <person name="Krampis K."/>
            <person name="Lamour K.H."/>
            <person name="Lee M.K."/>
            <person name="McDonald W.H."/>
            <person name="Medina M."/>
            <person name="Meijer H.J."/>
            <person name="Nordberg E.K."/>
            <person name="Maclean D.J."/>
            <person name="Ospina-Giraldo M.D."/>
            <person name="Morris P.F."/>
            <person name="Phuntumart V."/>
            <person name="Putnam N.H."/>
            <person name="Rash S."/>
            <person name="Rose J.K."/>
            <person name="Sakihama Y."/>
            <person name="Salamov A.A."/>
            <person name="Savidor A."/>
            <person name="Scheuring C.F."/>
            <person name="Smith B.M."/>
            <person name="Sobral B.W."/>
            <person name="Terry A."/>
            <person name="Torto-Alalibo T.A."/>
            <person name="Win J."/>
            <person name="Xu Z."/>
            <person name="Zhang H."/>
            <person name="Grigoriev I.V."/>
            <person name="Rokhsar D.S."/>
            <person name="Boore J.L."/>
        </authorList>
    </citation>
    <scope>NUCLEOTIDE SEQUENCE [LARGE SCALE GENOMIC DNA]</scope>
    <source>
        <strain evidence="1 2">P6497</strain>
    </source>
</reference>
<dbReference type="OMA" id="QKNARNG"/>
<proteinExistence type="predicted"/>
<dbReference type="AlphaFoldDB" id="G4ZQU8"/>
<feature type="non-terminal residue" evidence="1">
    <location>
        <position position="141"/>
    </location>
</feature>
<dbReference type="InParanoid" id="G4ZQU8"/>